<dbReference type="Proteomes" id="UP001589894">
    <property type="component" value="Unassembled WGS sequence"/>
</dbReference>
<comment type="caution">
    <text evidence="1">The sequence shown here is derived from an EMBL/GenBank/DDBJ whole genome shotgun (WGS) entry which is preliminary data.</text>
</comment>
<proteinExistence type="predicted"/>
<name>A0ABV6NTJ8_9ACTN</name>
<dbReference type="RefSeq" id="WP_377336569.1">
    <property type="nucleotide sequence ID" value="NZ_JBHLUE010000004.1"/>
</dbReference>
<organism evidence="1 2">
    <name type="scientific">Plantactinospora siamensis</name>
    <dbReference type="NCBI Taxonomy" id="555372"/>
    <lineage>
        <taxon>Bacteria</taxon>
        <taxon>Bacillati</taxon>
        <taxon>Actinomycetota</taxon>
        <taxon>Actinomycetes</taxon>
        <taxon>Micromonosporales</taxon>
        <taxon>Micromonosporaceae</taxon>
        <taxon>Plantactinospora</taxon>
    </lineage>
</organism>
<accession>A0ABV6NTJ8</accession>
<gene>
    <name evidence="1" type="ORF">ACFFHU_06085</name>
</gene>
<dbReference type="EMBL" id="JBHLUE010000004">
    <property type="protein sequence ID" value="MFC0563734.1"/>
    <property type="molecule type" value="Genomic_DNA"/>
</dbReference>
<reference evidence="1 2" key="1">
    <citation type="submission" date="2024-09" db="EMBL/GenBank/DDBJ databases">
        <authorList>
            <person name="Sun Q."/>
            <person name="Mori K."/>
        </authorList>
    </citation>
    <scope>NUCLEOTIDE SEQUENCE [LARGE SCALE GENOMIC DNA]</scope>
    <source>
        <strain evidence="1 2">TBRC 2205</strain>
    </source>
</reference>
<protein>
    <submittedName>
        <fullName evidence="1">Uncharacterized protein</fullName>
    </submittedName>
</protein>
<sequence>MTELWNWKVDDDLVRVEVYQALAESLGRPVVPLGAHDPGRLPVGAVLADVWRRPGEFALSIDCYGPPVGLAEHTAVAALSRRLGRRCLLADDTYDGTRHLLVSPDGTVRPVHLDVEETEDGEVLRNERLCSTAEPDCRGWSQCGQSRWAPDSVLPALVAA</sequence>
<evidence type="ECO:0000313" key="1">
    <source>
        <dbReference type="EMBL" id="MFC0563734.1"/>
    </source>
</evidence>
<keyword evidence="2" id="KW-1185">Reference proteome</keyword>
<evidence type="ECO:0000313" key="2">
    <source>
        <dbReference type="Proteomes" id="UP001589894"/>
    </source>
</evidence>